<dbReference type="AlphaFoldDB" id="A0A974DJ77"/>
<gene>
    <name evidence="1" type="ORF">XELAEV_18015469mg</name>
</gene>
<dbReference type="EMBL" id="CM004469">
    <property type="protein sequence ID" value="OCT92410.1"/>
    <property type="molecule type" value="Genomic_DNA"/>
</dbReference>
<evidence type="ECO:0000313" key="1">
    <source>
        <dbReference type="EMBL" id="OCT92410.1"/>
    </source>
</evidence>
<name>A0A974DJ77_XENLA</name>
<evidence type="ECO:0000313" key="2">
    <source>
        <dbReference type="Proteomes" id="UP000694892"/>
    </source>
</evidence>
<dbReference type="Proteomes" id="UP000694892">
    <property type="component" value="Chromosome 2S"/>
</dbReference>
<proteinExistence type="predicted"/>
<organism evidence="1 2">
    <name type="scientific">Xenopus laevis</name>
    <name type="common">African clawed frog</name>
    <dbReference type="NCBI Taxonomy" id="8355"/>
    <lineage>
        <taxon>Eukaryota</taxon>
        <taxon>Metazoa</taxon>
        <taxon>Chordata</taxon>
        <taxon>Craniata</taxon>
        <taxon>Vertebrata</taxon>
        <taxon>Euteleostomi</taxon>
        <taxon>Amphibia</taxon>
        <taxon>Batrachia</taxon>
        <taxon>Anura</taxon>
        <taxon>Pipoidea</taxon>
        <taxon>Pipidae</taxon>
        <taxon>Xenopodinae</taxon>
        <taxon>Xenopus</taxon>
        <taxon>Xenopus</taxon>
    </lineage>
</organism>
<reference evidence="2" key="1">
    <citation type="journal article" date="2016" name="Nature">
        <title>Genome evolution in the allotetraploid frog Xenopus laevis.</title>
        <authorList>
            <person name="Session A.M."/>
            <person name="Uno Y."/>
            <person name="Kwon T."/>
            <person name="Chapman J.A."/>
            <person name="Toyoda A."/>
            <person name="Takahashi S."/>
            <person name="Fukui A."/>
            <person name="Hikosaka A."/>
            <person name="Suzuki A."/>
            <person name="Kondo M."/>
            <person name="van Heeringen S.J."/>
            <person name="Quigley I."/>
            <person name="Heinz S."/>
            <person name="Ogino H."/>
            <person name="Ochi H."/>
            <person name="Hellsten U."/>
            <person name="Lyons J.B."/>
            <person name="Simakov O."/>
            <person name="Putnam N."/>
            <person name="Stites J."/>
            <person name="Kuroki Y."/>
            <person name="Tanaka T."/>
            <person name="Michiue T."/>
            <person name="Watanabe M."/>
            <person name="Bogdanovic O."/>
            <person name="Lister R."/>
            <person name="Georgiou G."/>
            <person name="Paranjpe S.S."/>
            <person name="van Kruijsbergen I."/>
            <person name="Shu S."/>
            <person name="Carlson J."/>
            <person name="Kinoshita T."/>
            <person name="Ohta Y."/>
            <person name="Mawaribuchi S."/>
            <person name="Jenkins J."/>
            <person name="Grimwood J."/>
            <person name="Schmutz J."/>
            <person name="Mitros T."/>
            <person name="Mozaffari S.V."/>
            <person name="Suzuki Y."/>
            <person name="Haramoto Y."/>
            <person name="Yamamoto T.S."/>
            <person name="Takagi C."/>
            <person name="Heald R."/>
            <person name="Miller K."/>
            <person name="Haudenschild C."/>
            <person name="Kitzman J."/>
            <person name="Nakayama T."/>
            <person name="Izutsu Y."/>
            <person name="Robert J."/>
            <person name="Fortriede J."/>
            <person name="Burns K."/>
            <person name="Lotay V."/>
            <person name="Karimi K."/>
            <person name="Yasuoka Y."/>
            <person name="Dichmann D.S."/>
            <person name="Flajnik M.F."/>
            <person name="Houston D.W."/>
            <person name="Shendure J."/>
            <person name="DuPasquier L."/>
            <person name="Vize P.D."/>
            <person name="Zorn A.M."/>
            <person name="Ito M."/>
            <person name="Marcotte E.M."/>
            <person name="Wallingford J.B."/>
            <person name="Ito Y."/>
            <person name="Asashima M."/>
            <person name="Ueno N."/>
            <person name="Matsuda Y."/>
            <person name="Veenstra G.J."/>
            <person name="Fujiyama A."/>
            <person name="Harland R.M."/>
            <person name="Taira M."/>
            <person name="Rokhsar D.S."/>
        </authorList>
    </citation>
    <scope>NUCLEOTIDE SEQUENCE [LARGE SCALE GENOMIC DNA]</scope>
    <source>
        <strain evidence="2">J</strain>
    </source>
</reference>
<protein>
    <submittedName>
        <fullName evidence="1">Uncharacterized protein</fullName>
    </submittedName>
</protein>
<sequence>MLAKQIQFPNIQIIDLIPVYSRVPLTIKKIMTCFMKSSKVFSKIIHPVHIYILHAQLTVFIQSLRVFIFRGHGISCDSLPEMLENKEETILPSLIHFPVSYSQFLDLCTVGEFFNKASFKGILADITEI</sequence>
<accession>A0A974DJ77</accession>